<proteinExistence type="predicted"/>
<dbReference type="AlphaFoldDB" id="A0A4Q2DX35"/>
<organism evidence="3 4">
    <name type="scientific">Candolleomyces aberdarensis</name>
    <dbReference type="NCBI Taxonomy" id="2316362"/>
    <lineage>
        <taxon>Eukaryota</taxon>
        <taxon>Fungi</taxon>
        <taxon>Dikarya</taxon>
        <taxon>Basidiomycota</taxon>
        <taxon>Agaricomycotina</taxon>
        <taxon>Agaricomycetes</taxon>
        <taxon>Agaricomycetidae</taxon>
        <taxon>Agaricales</taxon>
        <taxon>Agaricineae</taxon>
        <taxon>Psathyrellaceae</taxon>
        <taxon>Candolleomyces</taxon>
    </lineage>
</organism>
<dbReference type="STRING" id="2316362.A0A4Q2DX35"/>
<sequence length="290" mass="32865">MAVVSTILDVPYSPAHPLLQFDYYCVKGNGDAQPLLVFVHGGAWRSEDKKDHAEFAQRLAAATKYPVVVPNYRLTSRTRVEHMFRHPGHTEDILGFLKFLGDWVTPPELEAPFDPREMYLIGHSCSAHMLASIFLDSTHITPSLTPPAQLLEAVKGLVLSEGIYDIDRLLSTFPPYRDWFIEDAFGPRESYEPFDVNHYRLRDAGKSPSSWLILHSKADTLIDIPQSQLMYDHLKKVHEGNTGSIIVRDFDTLKDEHDEILRGDEYVKLVQGFVSRVRGLTPQAQGLLPK</sequence>
<dbReference type="PANTHER" id="PTHR48081">
    <property type="entry name" value="AB HYDROLASE SUPERFAMILY PROTEIN C4A8.06C"/>
    <property type="match status" value="1"/>
</dbReference>
<dbReference type="Gene3D" id="3.40.50.1820">
    <property type="entry name" value="alpha/beta hydrolase"/>
    <property type="match status" value="1"/>
</dbReference>
<evidence type="ECO:0000256" key="1">
    <source>
        <dbReference type="ARBA" id="ARBA00022801"/>
    </source>
</evidence>
<accession>A0A4Q2DX35</accession>
<keyword evidence="1" id="KW-0378">Hydrolase</keyword>
<evidence type="ECO:0000313" key="4">
    <source>
        <dbReference type="Proteomes" id="UP000290288"/>
    </source>
</evidence>
<dbReference type="GO" id="GO:0016787">
    <property type="term" value="F:hydrolase activity"/>
    <property type="evidence" value="ECO:0007669"/>
    <property type="project" value="UniProtKB-KW"/>
</dbReference>
<dbReference type="Pfam" id="PF20434">
    <property type="entry name" value="BD-FAE"/>
    <property type="match status" value="1"/>
</dbReference>
<gene>
    <name evidence="3" type="ORF">EST38_g1994</name>
</gene>
<dbReference type="PANTHER" id="PTHR48081:SF33">
    <property type="entry name" value="KYNURENINE FORMAMIDASE"/>
    <property type="match status" value="1"/>
</dbReference>
<feature type="domain" description="BD-FAE-like" evidence="2">
    <location>
        <begin position="22"/>
        <end position="129"/>
    </location>
</feature>
<dbReference type="SUPFAM" id="SSF53474">
    <property type="entry name" value="alpha/beta-Hydrolases"/>
    <property type="match status" value="1"/>
</dbReference>
<comment type="caution">
    <text evidence="3">The sequence shown here is derived from an EMBL/GenBank/DDBJ whole genome shotgun (WGS) entry which is preliminary data.</text>
</comment>
<reference evidence="3 4" key="1">
    <citation type="submission" date="2019-01" db="EMBL/GenBank/DDBJ databases">
        <title>Draft genome sequence of Psathyrella aberdarensis IHI B618.</title>
        <authorList>
            <person name="Buettner E."/>
            <person name="Kellner H."/>
        </authorList>
    </citation>
    <scope>NUCLEOTIDE SEQUENCE [LARGE SCALE GENOMIC DNA]</scope>
    <source>
        <strain evidence="3 4">IHI B618</strain>
    </source>
</reference>
<dbReference type="EMBL" id="SDEE01000031">
    <property type="protein sequence ID" value="RXW23834.1"/>
    <property type="molecule type" value="Genomic_DNA"/>
</dbReference>
<evidence type="ECO:0000313" key="3">
    <source>
        <dbReference type="EMBL" id="RXW23834.1"/>
    </source>
</evidence>
<keyword evidence="4" id="KW-1185">Reference proteome</keyword>
<dbReference type="OrthoDB" id="6495301at2759"/>
<dbReference type="InterPro" id="IPR029058">
    <property type="entry name" value="AB_hydrolase_fold"/>
</dbReference>
<evidence type="ECO:0000259" key="2">
    <source>
        <dbReference type="Pfam" id="PF20434"/>
    </source>
</evidence>
<dbReference type="InterPro" id="IPR050300">
    <property type="entry name" value="GDXG_lipolytic_enzyme"/>
</dbReference>
<name>A0A4Q2DX35_9AGAR</name>
<dbReference type="Proteomes" id="UP000290288">
    <property type="component" value="Unassembled WGS sequence"/>
</dbReference>
<protein>
    <recommendedName>
        <fullName evidence="2">BD-FAE-like domain-containing protein</fullName>
    </recommendedName>
</protein>
<dbReference type="InterPro" id="IPR049492">
    <property type="entry name" value="BD-FAE-like_dom"/>
</dbReference>